<feature type="domain" description="Protein kinase" evidence="20">
    <location>
        <begin position="23"/>
        <end position="259"/>
    </location>
</feature>
<evidence type="ECO:0000256" key="12">
    <source>
        <dbReference type="ARBA" id="ARBA00022777"/>
    </source>
</evidence>
<evidence type="ECO:0000313" key="24">
    <source>
        <dbReference type="Proteomes" id="UP000694397"/>
    </source>
</evidence>
<dbReference type="SUPFAM" id="SSF56112">
    <property type="entry name" value="Protein kinase-like (PK-like)"/>
    <property type="match status" value="1"/>
</dbReference>
<evidence type="ECO:0000256" key="15">
    <source>
        <dbReference type="ARBA" id="ARBA00023273"/>
    </source>
</evidence>
<dbReference type="SMART" id="SM00220">
    <property type="entry name" value="S_TKc"/>
    <property type="match status" value="1"/>
</dbReference>
<feature type="compositionally biased region" description="Polar residues" evidence="19">
    <location>
        <begin position="439"/>
        <end position="458"/>
    </location>
</feature>
<dbReference type="Pfam" id="PF00627">
    <property type="entry name" value="UBA"/>
    <property type="match status" value="1"/>
</dbReference>
<dbReference type="EC" id="2.7.11.1" evidence="5"/>
<evidence type="ECO:0000256" key="18">
    <source>
        <dbReference type="PROSITE-ProRule" id="PRU10141"/>
    </source>
</evidence>
<evidence type="ECO:0000256" key="13">
    <source>
        <dbReference type="ARBA" id="ARBA00022840"/>
    </source>
</evidence>
<sequence>RSGARCRNSIASCTDEQPHIGNYRLLKTIGKGNFAKVKLARHILTGREVRVLFREVRIMKILNHPNIVKLFEVIETEKTLYLVMEYASGGEVFDYLVAHGRMKEKEARAKFRQIVSAVQYCHQKHIVHRDLKAENLLLDADMNIKIADFGFSNEFTLGNKLDTFCGSPPYAAPELFQGKKYDGPEVDVWSLGVILYTLVSGSLPFDGQNLKELRERVLRGKYRIPFYMSTDCENLLKRFLVLNPTKRGTLEQIMKDRWINAGCEDDELKPFVEPELDITDQKRIDIIVGMGYSREEIQESLARMKYDEITATYLLLGRKSTELEASDSSSSSNLSLAKARPSSELNNGQSPSHHKVQRSVSSQKQRRYSDQAGPTIPPSVGYPKRSQTSTADSDLKEEGGAQPRKSSTVGVRPVAPPSPMLGNASNPNKADIPERKKGSSTPNSNSVSGGMTRRNTYVCSERNATDRLAVVQNGKENRPPSASSNLDIICLTIGWPLHSSAATAGQRNPVASSHSISSATPPDRLRFPRGTASRSTFHGGQLRERRTATYNGPPASPTLSHDATPLSQSRSRGSSNLFSKLTSKLTRRVPAEFERNGRFEGSSRNVAGDQKDENKDAKPRSLRFTWSMKTTSSMDPNDMMREIRKVLDANNCDYEQRERFLLLCVHGDGHAHADSLVQWEMEVCKLPRLSLNGVRFKRISGTSIAFKNIASKIANELKL</sequence>
<dbReference type="Gene3D" id="1.10.510.10">
    <property type="entry name" value="Transferase(Phosphotransferase) domain 1"/>
    <property type="match status" value="1"/>
</dbReference>
<dbReference type="GeneTree" id="ENSGT00940000154862"/>
<keyword evidence="10" id="KW-0479">Metal-binding</keyword>
<dbReference type="GO" id="GO:0005886">
    <property type="term" value="C:plasma membrane"/>
    <property type="evidence" value="ECO:0007669"/>
    <property type="project" value="TreeGrafter"/>
</dbReference>
<keyword evidence="13 18" id="KW-0067">ATP-binding</keyword>
<keyword evidence="15" id="KW-0966">Cell projection</keyword>
<keyword evidence="7" id="KW-0723">Serine/threonine-protein kinase</keyword>
<feature type="compositionally biased region" description="Low complexity" evidence="19">
    <location>
        <begin position="326"/>
        <end position="337"/>
    </location>
</feature>
<dbReference type="PROSITE" id="PS50030">
    <property type="entry name" value="UBA"/>
    <property type="match status" value="1"/>
</dbReference>
<evidence type="ECO:0000256" key="4">
    <source>
        <dbReference type="ARBA" id="ARBA00006234"/>
    </source>
</evidence>
<feature type="binding site" evidence="18">
    <location>
        <position position="60"/>
    </location>
    <ligand>
        <name>ATP</name>
        <dbReference type="ChEBI" id="CHEBI:30616"/>
    </ligand>
</feature>
<evidence type="ECO:0000256" key="2">
    <source>
        <dbReference type="ARBA" id="ARBA00004279"/>
    </source>
</evidence>
<evidence type="ECO:0000256" key="14">
    <source>
        <dbReference type="ARBA" id="ARBA00022842"/>
    </source>
</evidence>
<keyword evidence="8" id="KW-0597">Phosphoprotein</keyword>
<organism evidence="23 24">
    <name type="scientific">Scleropages formosus</name>
    <name type="common">Asian bonytongue</name>
    <name type="synonym">Osteoglossum formosum</name>
    <dbReference type="NCBI Taxonomy" id="113540"/>
    <lineage>
        <taxon>Eukaryota</taxon>
        <taxon>Metazoa</taxon>
        <taxon>Chordata</taxon>
        <taxon>Craniata</taxon>
        <taxon>Vertebrata</taxon>
        <taxon>Euteleostomi</taxon>
        <taxon>Actinopterygii</taxon>
        <taxon>Neopterygii</taxon>
        <taxon>Teleostei</taxon>
        <taxon>Osteoglossocephala</taxon>
        <taxon>Osteoglossomorpha</taxon>
        <taxon>Osteoglossiformes</taxon>
        <taxon>Osteoglossidae</taxon>
        <taxon>Scleropages</taxon>
    </lineage>
</organism>
<dbReference type="PANTHER" id="PTHR24346:SF98">
    <property type="entry name" value="NON-SPECIFIC SERINE_THREONINE PROTEIN KINASE"/>
    <property type="match status" value="1"/>
</dbReference>
<gene>
    <name evidence="23" type="primary">MARK3</name>
    <name evidence="23" type="synonym">mark3a</name>
</gene>
<dbReference type="Pfam" id="PF00069">
    <property type="entry name" value="Pkinase"/>
    <property type="match status" value="1"/>
</dbReference>
<dbReference type="GO" id="GO:0030425">
    <property type="term" value="C:dendrite"/>
    <property type="evidence" value="ECO:0007669"/>
    <property type="project" value="UniProtKB-SubCell"/>
</dbReference>
<comment type="catalytic activity">
    <reaction evidence="17">
        <text>L-seryl-[protein] + ATP = O-phospho-L-seryl-[protein] + ADP + H(+)</text>
        <dbReference type="Rhea" id="RHEA:17989"/>
        <dbReference type="Rhea" id="RHEA-COMP:9863"/>
        <dbReference type="Rhea" id="RHEA-COMP:11604"/>
        <dbReference type="ChEBI" id="CHEBI:15378"/>
        <dbReference type="ChEBI" id="CHEBI:29999"/>
        <dbReference type="ChEBI" id="CHEBI:30616"/>
        <dbReference type="ChEBI" id="CHEBI:83421"/>
        <dbReference type="ChEBI" id="CHEBI:456216"/>
        <dbReference type="EC" id="2.7.11.1"/>
    </reaction>
</comment>
<proteinExistence type="inferred from homology"/>
<dbReference type="PROSITE" id="PS00107">
    <property type="entry name" value="PROTEIN_KINASE_ATP"/>
    <property type="match status" value="1"/>
</dbReference>
<comment type="similarity">
    <text evidence="4">Belongs to the protein kinase superfamily. CAMK Ser/Thr protein kinase family. SNF1 subfamily.</text>
</comment>
<evidence type="ECO:0000256" key="11">
    <source>
        <dbReference type="ARBA" id="ARBA00022741"/>
    </source>
</evidence>
<dbReference type="InterPro" id="IPR008271">
    <property type="entry name" value="Ser/Thr_kinase_AS"/>
</dbReference>
<feature type="compositionally biased region" description="Basic and acidic residues" evidence="19">
    <location>
        <begin position="609"/>
        <end position="619"/>
    </location>
</feature>
<evidence type="ECO:0000256" key="5">
    <source>
        <dbReference type="ARBA" id="ARBA00012513"/>
    </source>
</evidence>
<evidence type="ECO:0000256" key="19">
    <source>
        <dbReference type="SAM" id="MobiDB-lite"/>
    </source>
</evidence>
<keyword evidence="6" id="KW-0963">Cytoplasm</keyword>
<evidence type="ECO:0000259" key="20">
    <source>
        <dbReference type="PROSITE" id="PS50011"/>
    </source>
</evidence>
<dbReference type="FunFam" id="3.30.200.20:FF:001336">
    <property type="entry name" value="Non-specific serine/threonine protein kinase"/>
    <property type="match status" value="1"/>
</dbReference>
<reference evidence="23" key="2">
    <citation type="submission" date="2025-08" db="UniProtKB">
        <authorList>
            <consortium name="Ensembl"/>
        </authorList>
    </citation>
    <scope>IDENTIFICATION</scope>
</reference>
<dbReference type="InterPro" id="IPR000719">
    <property type="entry name" value="Prot_kinase_dom"/>
</dbReference>
<comment type="catalytic activity">
    <reaction evidence="16">
        <text>L-threonyl-[protein] + ATP = O-phospho-L-threonyl-[protein] + ADP + H(+)</text>
        <dbReference type="Rhea" id="RHEA:46608"/>
        <dbReference type="Rhea" id="RHEA-COMP:11060"/>
        <dbReference type="Rhea" id="RHEA-COMP:11605"/>
        <dbReference type="ChEBI" id="CHEBI:15378"/>
        <dbReference type="ChEBI" id="CHEBI:30013"/>
        <dbReference type="ChEBI" id="CHEBI:30616"/>
        <dbReference type="ChEBI" id="CHEBI:61977"/>
        <dbReference type="ChEBI" id="CHEBI:456216"/>
        <dbReference type="EC" id="2.7.11.1"/>
    </reaction>
</comment>
<feature type="compositionally biased region" description="Polar residues" evidence="19">
    <location>
        <begin position="504"/>
        <end position="520"/>
    </location>
</feature>
<dbReference type="InterPro" id="IPR017441">
    <property type="entry name" value="Protein_kinase_ATP_BS"/>
</dbReference>
<comment type="subcellular location">
    <subcellularLocation>
        <location evidence="2">Cell projection</location>
        <location evidence="2">Dendrite</location>
    </subcellularLocation>
    <subcellularLocation>
        <location evidence="3">Cytoplasm</location>
    </subcellularLocation>
</comment>
<dbReference type="GO" id="GO:0005524">
    <property type="term" value="F:ATP binding"/>
    <property type="evidence" value="ECO:0007669"/>
    <property type="project" value="UniProtKB-UniRule"/>
</dbReference>
<dbReference type="InterPro" id="IPR049508">
    <property type="entry name" value="MARK1-4_cat"/>
</dbReference>
<dbReference type="CDD" id="cd14407">
    <property type="entry name" value="UBA_MARK3_4"/>
    <property type="match status" value="1"/>
</dbReference>
<dbReference type="Gene3D" id="3.30.310.80">
    <property type="entry name" value="Kinase associated domain 1, KA1"/>
    <property type="match status" value="1"/>
</dbReference>
<dbReference type="InterPro" id="IPR015940">
    <property type="entry name" value="UBA"/>
</dbReference>
<dbReference type="FunFam" id="3.30.310.80:FF:000001">
    <property type="entry name" value="Non-specific serine/threonine protein kinase"/>
    <property type="match status" value="1"/>
</dbReference>
<dbReference type="Gene3D" id="1.10.8.10">
    <property type="entry name" value="DNA helicase RuvA subunit, C-terminal domain"/>
    <property type="match status" value="1"/>
</dbReference>
<evidence type="ECO:0000256" key="8">
    <source>
        <dbReference type="ARBA" id="ARBA00022553"/>
    </source>
</evidence>
<evidence type="ECO:0000259" key="21">
    <source>
        <dbReference type="PROSITE" id="PS50030"/>
    </source>
</evidence>
<name>A0A8C9RS67_SCLFO</name>
<feature type="compositionally biased region" description="Polar residues" evidence="19">
    <location>
        <begin position="557"/>
        <end position="584"/>
    </location>
</feature>
<keyword evidence="24" id="KW-1185">Reference proteome</keyword>
<dbReference type="SMART" id="SM00165">
    <property type="entry name" value="UBA"/>
    <property type="match status" value="1"/>
</dbReference>
<dbReference type="InterPro" id="IPR001772">
    <property type="entry name" value="KA1_dom"/>
</dbReference>
<accession>A0A8C9RS67</accession>
<dbReference type="CDD" id="cd14072">
    <property type="entry name" value="STKc_MARK"/>
    <property type="match status" value="1"/>
</dbReference>
<dbReference type="Gene3D" id="3.30.200.20">
    <property type="entry name" value="Phosphorylase Kinase, domain 1"/>
    <property type="match status" value="2"/>
</dbReference>
<dbReference type="GO" id="GO:0050321">
    <property type="term" value="F:tau-protein kinase activity"/>
    <property type="evidence" value="ECO:0007669"/>
    <property type="project" value="TreeGrafter"/>
</dbReference>
<dbReference type="GO" id="GO:0000226">
    <property type="term" value="P:microtubule cytoskeleton organization"/>
    <property type="evidence" value="ECO:0007669"/>
    <property type="project" value="TreeGrafter"/>
</dbReference>
<evidence type="ECO:0000256" key="1">
    <source>
        <dbReference type="ARBA" id="ARBA00001946"/>
    </source>
</evidence>
<feature type="domain" description="KA1" evidence="22">
    <location>
        <begin position="670"/>
        <end position="719"/>
    </location>
</feature>
<evidence type="ECO:0000259" key="22">
    <source>
        <dbReference type="PROSITE" id="PS50032"/>
    </source>
</evidence>
<evidence type="ECO:0000256" key="17">
    <source>
        <dbReference type="ARBA" id="ARBA00048679"/>
    </source>
</evidence>
<feature type="region of interest" description="Disordered" evidence="19">
    <location>
        <begin position="504"/>
        <end position="620"/>
    </location>
</feature>
<keyword evidence="11 18" id="KW-0547">Nucleotide-binding</keyword>
<evidence type="ECO:0000256" key="10">
    <source>
        <dbReference type="ARBA" id="ARBA00022723"/>
    </source>
</evidence>
<dbReference type="FunFam" id="1.10.510.10:FF:000156">
    <property type="entry name" value="Serine/threonine-protein kinase SIK3 homolog"/>
    <property type="match status" value="1"/>
</dbReference>
<dbReference type="PANTHER" id="PTHR24346">
    <property type="entry name" value="MAP/MICROTUBULE AFFINITY-REGULATING KINASE"/>
    <property type="match status" value="1"/>
</dbReference>
<dbReference type="FunFam" id="1.10.8.10:FF:000005">
    <property type="entry name" value="Non-specific serine/threonine protein kinase"/>
    <property type="match status" value="1"/>
</dbReference>
<feature type="domain" description="UBA" evidence="21">
    <location>
        <begin position="278"/>
        <end position="317"/>
    </location>
</feature>
<evidence type="ECO:0000256" key="16">
    <source>
        <dbReference type="ARBA" id="ARBA00047899"/>
    </source>
</evidence>
<dbReference type="Pfam" id="PF02149">
    <property type="entry name" value="KA1"/>
    <property type="match status" value="1"/>
</dbReference>
<comment type="cofactor">
    <cofactor evidence="1">
        <name>Mg(2+)</name>
        <dbReference type="ChEBI" id="CHEBI:18420"/>
    </cofactor>
</comment>
<evidence type="ECO:0000313" key="23">
    <source>
        <dbReference type="Ensembl" id="ENSSFOP00015021884.2"/>
    </source>
</evidence>
<dbReference type="PROSITE" id="PS00108">
    <property type="entry name" value="PROTEIN_KINASE_ST"/>
    <property type="match status" value="1"/>
</dbReference>
<dbReference type="Ensembl" id="ENSSFOT00015022130.2">
    <property type="protein sequence ID" value="ENSSFOP00015021884.2"/>
    <property type="gene ID" value="ENSSFOG00015014033.2"/>
</dbReference>
<evidence type="ECO:0000256" key="7">
    <source>
        <dbReference type="ARBA" id="ARBA00022527"/>
    </source>
</evidence>
<dbReference type="GO" id="GO:0046872">
    <property type="term" value="F:metal ion binding"/>
    <property type="evidence" value="ECO:0007669"/>
    <property type="project" value="UniProtKB-KW"/>
</dbReference>
<keyword evidence="9" id="KW-0808">Transferase</keyword>
<dbReference type="Proteomes" id="UP000694397">
    <property type="component" value="Chromosome 15"/>
</dbReference>
<reference evidence="23 24" key="1">
    <citation type="submission" date="2019-04" db="EMBL/GenBank/DDBJ databases">
        <authorList>
            <consortium name="Wellcome Sanger Institute Data Sharing"/>
        </authorList>
    </citation>
    <scope>NUCLEOTIDE SEQUENCE [LARGE SCALE GENOMIC DNA]</scope>
</reference>
<dbReference type="SUPFAM" id="SSF103243">
    <property type="entry name" value="KA1-like"/>
    <property type="match status" value="1"/>
</dbReference>
<evidence type="ECO:0000256" key="9">
    <source>
        <dbReference type="ARBA" id="ARBA00022679"/>
    </source>
</evidence>
<evidence type="ECO:0000256" key="3">
    <source>
        <dbReference type="ARBA" id="ARBA00004496"/>
    </source>
</evidence>
<dbReference type="PROSITE" id="PS50032">
    <property type="entry name" value="KA1"/>
    <property type="match status" value="1"/>
</dbReference>
<keyword evidence="14" id="KW-0460">Magnesium</keyword>
<dbReference type="GO" id="GO:0035556">
    <property type="term" value="P:intracellular signal transduction"/>
    <property type="evidence" value="ECO:0007669"/>
    <property type="project" value="TreeGrafter"/>
</dbReference>
<dbReference type="InterPro" id="IPR011009">
    <property type="entry name" value="Kinase-like_dom_sf"/>
</dbReference>
<reference evidence="23" key="3">
    <citation type="submission" date="2025-09" db="UniProtKB">
        <authorList>
            <consortium name="Ensembl"/>
        </authorList>
    </citation>
    <scope>IDENTIFICATION</scope>
</reference>
<evidence type="ECO:0000256" key="6">
    <source>
        <dbReference type="ARBA" id="ARBA00022490"/>
    </source>
</evidence>
<dbReference type="AlphaFoldDB" id="A0A8C9RS67"/>
<dbReference type="CDD" id="cd12196">
    <property type="entry name" value="MARK1-3_C"/>
    <property type="match status" value="1"/>
</dbReference>
<protein>
    <recommendedName>
        <fullName evidence="5">non-specific serine/threonine protein kinase</fullName>
        <ecNumber evidence="5">2.7.11.1</ecNumber>
    </recommendedName>
</protein>
<keyword evidence="12" id="KW-0418">Kinase</keyword>
<dbReference type="GO" id="GO:0005737">
    <property type="term" value="C:cytoplasm"/>
    <property type="evidence" value="ECO:0007669"/>
    <property type="project" value="UniProtKB-SubCell"/>
</dbReference>
<feature type="compositionally biased region" description="Basic and acidic residues" evidence="19">
    <location>
        <begin position="589"/>
        <end position="598"/>
    </location>
</feature>
<dbReference type="InterPro" id="IPR028375">
    <property type="entry name" value="KA1/Ssp2_C"/>
</dbReference>
<dbReference type="PROSITE" id="PS50011">
    <property type="entry name" value="PROTEIN_KINASE_DOM"/>
    <property type="match status" value="1"/>
</dbReference>
<feature type="region of interest" description="Disordered" evidence="19">
    <location>
        <begin position="324"/>
        <end position="460"/>
    </location>
</feature>